<dbReference type="InterPro" id="IPR012337">
    <property type="entry name" value="RNaseH-like_sf"/>
</dbReference>
<dbReference type="Proteomes" id="UP001237642">
    <property type="component" value="Unassembled WGS sequence"/>
</dbReference>
<organism evidence="2 3">
    <name type="scientific">Heracleum sosnowskyi</name>
    <dbReference type="NCBI Taxonomy" id="360622"/>
    <lineage>
        <taxon>Eukaryota</taxon>
        <taxon>Viridiplantae</taxon>
        <taxon>Streptophyta</taxon>
        <taxon>Embryophyta</taxon>
        <taxon>Tracheophyta</taxon>
        <taxon>Spermatophyta</taxon>
        <taxon>Magnoliopsida</taxon>
        <taxon>eudicotyledons</taxon>
        <taxon>Gunneridae</taxon>
        <taxon>Pentapetalae</taxon>
        <taxon>asterids</taxon>
        <taxon>campanulids</taxon>
        <taxon>Apiales</taxon>
        <taxon>Apiaceae</taxon>
        <taxon>Apioideae</taxon>
        <taxon>apioid superclade</taxon>
        <taxon>Tordylieae</taxon>
        <taxon>Tordyliinae</taxon>
        <taxon>Heracleum</taxon>
    </lineage>
</organism>
<feature type="domain" description="DUF659" evidence="1">
    <location>
        <begin position="138"/>
        <end position="229"/>
    </location>
</feature>
<protein>
    <recommendedName>
        <fullName evidence="1">DUF659 domain-containing protein</fullName>
    </recommendedName>
</protein>
<dbReference type="PANTHER" id="PTHR32166:SF74">
    <property type="entry name" value="OS05G0256350 PROTEIN"/>
    <property type="match status" value="1"/>
</dbReference>
<evidence type="ECO:0000313" key="2">
    <source>
        <dbReference type="EMBL" id="KAK1384087.1"/>
    </source>
</evidence>
<accession>A0AAD8IGM0</accession>
<reference evidence="2" key="2">
    <citation type="submission" date="2023-05" db="EMBL/GenBank/DDBJ databases">
        <authorList>
            <person name="Schelkunov M.I."/>
        </authorList>
    </citation>
    <scope>NUCLEOTIDE SEQUENCE</scope>
    <source>
        <strain evidence="2">Hsosn_3</strain>
        <tissue evidence="2">Leaf</tissue>
    </source>
</reference>
<evidence type="ECO:0000313" key="3">
    <source>
        <dbReference type="Proteomes" id="UP001237642"/>
    </source>
</evidence>
<dbReference type="AlphaFoldDB" id="A0AAD8IGM0"/>
<evidence type="ECO:0000259" key="1">
    <source>
        <dbReference type="Pfam" id="PF04937"/>
    </source>
</evidence>
<dbReference type="PANTHER" id="PTHR32166">
    <property type="entry name" value="OSJNBA0013A04.12 PROTEIN"/>
    <property type="match status" value="1"/>
</dbReference>
<dbReference type="Pfam" id="PF04937">
    <property type="entry name" value="DUF659"/>
    <property type="match status" value="1"/>
</dbReference>
<proteinExistence type="predicted"/>
<name>A0AAD8IGM0_9APIA</name>
<comment type="caution">
    <text evidence="2">The sequence shown here is derived from an EMBL/GenBank/DDBJ whole genome shotgun (WGS) entry which is preliminary data.</text>
</comment>
<dbReference type="InterPro" id="IPR007021">
    <property type="entry name" value="DUF659"/>
</dbReference>
<reference evidence="2" key="1">
    <citation type="submission" date="2023-02" db="EMBL/GenBank/DDBJ databases">
        <title>Genome of toxic invasive species Heracleum sosnowskyi carries increased number of genes despite the absence of recent whole-genome duplications.</title>
        <authorList>
            <person name="Schelkunov M."/>
            <person name="Shtratnikova V."/>
            <person name="Makarenko M."/>
            <person name="Klepikova A."/>
            <person name="Omelchenko D."/>
            <person name="Novikova G."/>
            <person name="Obukhova E."/>
            <person name="Bogdanov V."/>
            <person name="Penin A."/>
            <person name="Logacheva M."/>
        </authorList>
    </citation>
    <scope>NUCLEOTIDE SEQUENCE</scope>
    <source>
        <strain evidence="2">Hsosn_3</strain>
        <tissue evidence="2">Leaf</tissue>
    </source>
</reference>
<gene>
    <name evidence="2" type="ORF">POM88_021822</name>
</gene>
<dbReference type="EMBL" id="JAUIZM010000005">
    <property type="protein sequence ID" value="KAK1384087.1"/>
    <property type="molecule type" value="Genomic_DNA"/>
</dbReference>
<sequence length="439" mass="49635">MLTLVTLGESRLVLQIEDDYTRPALVISPSLDSTSSASPRLGESISKKRKLATSEDSKKVMEHFKNQACKMFARWMYDAGISFNGANYESFGPAIEAIGQHGPGMKPPTYHEVRVPLLNNEVEETNKIVEEHKKEWEKGAFFLESIDASDYSKIGEKILESMENCVKAVGENHVIKVVTDSAANNVKPGKMLMRMYPHIYWTPCAAHCIDLMLEGIFKIRKLKDTCSSAMALCGFIYARPGTVNMLRYFTKLKELLRPAKTRFATSCIMLGRLYLLKASLQKMFVSEEWIASKWSKENSGKRATATVLKISFWRNIAFALKVCGPLIKVLRIVDGETKPSMRYIYGAMERAKSVIVSSFESENEYKKAFEIIDHRWEVRGRLVPDTTIQNAIIDEIAVYKYATDSFSSEMAKRARKQLAPGEDLNWDDVCIALGDEEPL</sequence>
<keyword evidence="3" id="KW-1185">Reference proteome</keyword>
<dbReference type="SUPFAM" id="SSF53098">
    <property type="entry name" value="Ribonuclease H-like"/>
    <property type="match status" value="1"/>
</dbReference>